<dbReference type="InterPro" id="IPR039303">
    <property type="entry name" value="CCDC50"/>
</dbReference>
<evidence type="ECO:0000259" key="2">
    <source>
        <dbReference type="Pfam" id="PF15295"/>
    </source>
</evidence>
<evidence type="ECO:0000256" key="1">
    <source>
        <dbReference type="ARBA" id="ARBA00023054"/>
    </source>
</evidence>
<feature type="non-terminal residue" evidence="3">
    <location>
        <position position="66"/>
    </location>
</feature>
<dbReference type="AlphaFoldDB" id="A0A8S4A5P7"/>
<dbReference type="OrthoDB" id="6154495at2759"/>
<dbReference type="InterPro" id="IPR029311">
    <property type="entry name" value="CCDC50_N"/>
</dbReference>
<accession>A0A8S4A5P7</accession>
<dbReference type="Proteomes" id="UP000678393">
    <property type="component" value="Unassembled WGS sequence"/>
</dbReference>
<dbReference type="EMBL" id="CAJHNH020007055">
    <property type="protein sequence ID" value="CAG5134326.1"/>
    <property type="molecule type" value="Genomic_DNA"/>
</dbReference>
<protein>
    <recommendedName>
        <fullName evidence="2">Coiled-coil domain-containing protein</fullName>
    </recommendedName>
</protein>
<organism evidence="3 4">
    <name type="scientific">Candidula unifasciata</name>
    <dbReference type="NCBI Taxonomy" id="100452"/>
    <lineage>
        <taxon>Eukaryota</taxon>
        <taxon>Metazoa</taxon>
        <taxon>Spiralia</taxon>
        <taxon>Lophotrochozoa</taxon>
        <taxon>Mollusca</taxon>
        <taxon>Gastropoda</taxon>
        <taxon>Heterobranchia</taxon>
        <taxon>Euthyneura</taxon>
        <taxon>Panpulmonata</taxon>
        <taxon>Eupulmonata</taxon>
        <taxon>Stylommatophora</taxon>
        <taxon>Helicina</taxon>
        <taxon>Helicoidea</taxon>
        <taxon>Geomitridae</taxon>
        <taxon>Candidula</taxon>
    </lineage>
</organism>
<evidence type="ECO:0000313" key="3">
    <source>
        <dbReference type="EMBL" id="CAG5134326.1"/>
    </source>
</evidence>
<feature type="non-terminal residue" evidence="3">
    <location>
        <position position="1"/>
    </location>
</feature>
<comment type="caution">
    <text evidence="3">The sequence shown here is derived from an EMBL/GenBank/DDBJ whole genome shotgun (WGS) entry which is preliminary data.</text>
</comment>
<keyword evidence="4" id="KW-1185">Reference proteome</keyword>
<proteinExistence type="predicted"/>
<feature type="domain" description="Coiled-coil" evidence="2">
    <location>
        <begin position="2"/>
        <end position="62"/>
    </location>
</feature>
<name>A0A8S4A5P7_9EUPU</name>
<keyword evidence="1" id="KW-0175">Coiled coil</keyword>
<dbReference type="PANTHER" id="PTHR22115">
    <property type="entry name" value="C3ORF6 PROTEIN-RELATED"/>
    <property type="match status" value="1"/>
</dbReference>
<dbReference type="PANTHER" id="PTHR22115:SF4">
    <property type="entry name" value="COILED-COIL DOMAIN-CONTAINING PROTEIN"/>
    <property type="match status" value="1"/>
</dbReference>
<gene>
    <name evidence="3" type="ORF">CUNI_LOCUS19884</name>
</gene>
<reference evidence="3" key="1">
    <citation type="submission" date="2021-04" db="EMBL/GenBank/DDBJ databases">
        <authorList>
            <consortium name="Molecular Ecology Group"/>
        </authorList>
    </citation>
    <scope>NUCLEOTIDE SEQUENCE</scope>
</reference>
<evidence type="ECO:0000313" key="4">
    <source>
        <dbReference type="Proteomes" id="UP000678393"/>
    </source>
</evidence>
<dbReference type="Pfam" id="PF15295">
    <property type="entry name" value="CCDC50_N"/>
    <property type="match status" value="1"/>
</dbReference>
<sequence length="66" mass="7978">RKQWSVHEDGALAYQIQNQEITQHYGLNRFNRRTVREDIPIAKIVQSEEELRQQEERMRELEALKA</sequence>